<dbReference type="OrthoDB" id="565552at2759"/>
<dbReference type="EMBL" id="LFWA01000002">
    <property type="protein sequence ID" value="KTW32448.1"/>
    <property type="molecule type" value="Genomic_DNA"/>
</dbReference>
<dbReference type="Pfam" id="PF01106">
    <property type="entry name" value="NifU"/>
    <property type="match status" value="1"/>
</dbReference>
<organism evidence="3 4">
    <name type="scientific">Pneumocystis jirovecii (strain RU7)</name>
    <name type="common">Human pneumocystis pneumonia agent</name>
    <dbReference type="NCBI Taxonomy" id="1408657"/>
    <lineage>
        <taxon>Eukaryota</taxon>
        <taxon>Fungi</taxon>
        <taxon>Dikarya</taxon>
        <taxon>Ascomycota</taxon>
        <taxon>Taphrinomycotina</taxon>
        <taxon>Pneumocystomycetes</taxon>
        <taxon>Pneumocystaceae</taxon>
        <taxon>Pneumocystis</taxon>
    </lineage>
</organism>
<comment type="caution">
    <text evidence="3">The sequence shown here is derived from an EMBL/GenBank/DDBJ whole genome shotgun (WGS) entry which is preliminary data.</text>
</comment>
<dbReference type="InterPro" id="IPR036498">
    <property type="entry name" value="Nfu/NifU_N_sf"/>
</dbReference>
<dbReference type="GO" id="GO:0051536">
    <property type="term" value="F:iron-sulfur cluster binding"/>
    <property type="evidence" value="ECO:0007669"/>
    <property type="project" value="InterPro"/>
</dbReference>
<name>A0A0W4ZVQ8_PNEJ7</name>
<dbReference type="GeneID" id="28939059"/>
<evidence type="ECO:0000313" key="3">
    <source>
        <dbReference type="EMBL" id="KTW32448.1"/>
    </source>
</evidence>
<reference evidence="4" key="1">
    <citation type="journal article" date="2016" name="Nat. Commun.">
        <title>Genome analysis of three Pneumocystis species reveals adaptation mechanisms to life exclusively in mammalian hosts.</title>
        <authorList>
            <person name="Ma L."/>
            <person name="Chen Z."/>
            <person name="Huang D.W."/>
            <person name="Kutty G."/>
            <person name="Ishihara M."/>
            <person name="Wang H."/>
            <person name="Abouelleil A."/>
            <person name="Bishop L."/>
            <person name="Davey E."/>
            <person name="Deng R."/>
            <person name="Deng X."/>
            <person name="Fan L."/>
            <person name="Fantoni G."/>
            <person name="Fitzgerald M."/>
            <person name="Gogineni E."/>
            <person name="Goldberg J.M."/>
            <person name="Handley G."/>
            <person name="Hu X."/>
            <person name="Huber C."/>
            <person name="Jiao X."/>
            <person name="Jones K."/>
            <person name="Levin J.Z."/>
            <person name="Liu Y."/>
            <person name="Macdonald P."/>
            <person name="Melnikov A."/>
            <person name="Raley C."/>
            <person name="Sassi M."/>
            <person name="Sherman B.T."/>
            <person name="Song X."/>
            <person name="Sykes S."/>
            <person name="Tran B."/>
            <person name="Walsh L."/>
            <person name="Xia Y."/>
            <person name="Yang J."/>
            <person name="Young S."/>
            <person name="Zeng Q."/>
            <person name="Zheng X."/>
            <person name="Stephens R."/>
            <person name="Nusbaum C."/>
            <person name="Birren B.W."/>
            <person name="Azadi P."/>
            <person name="Lempicki R.A."/>
            <person name="Cuomo C.A."/>
            <person name="Kovacs J.A."/>
        </authorList>
    </citation>
    <scope>NUCLEOTIDE SEQUENCE [LARGE SCALE GENOMIC DNA]</scope>
    <source>
        <strain evidence="4">RU7</strain>
    </source>
</reference>
<protein>
    <recommendedName>
        <fullName evidence="2">Scaffold protein Nfu/NifU N-terminal domain-containing protein</fullName>
    </recommendedName>
</protein>
<keyword evidence="4" id="KW-1185">Reference proteome</keyword>
<dbReference type="PANTHER" id="PTHR11178">
    <property type="entry name" value="IRON-SULFUR CLUSTER SCAFFOLD PROTEIN NFU-RELATED"/>
    <property type="match status" value="1"/>
</dbReference>
<evidence type="ECO:0000256" key="1">
    <source>
        <dbReference type="ARBA" id="ARBA00006420"/>
    </source>
</evidence>
<dbReference type="GO" id="GO:0005739">
    <property type="term" value="C:mitochondrion"/>
    <property type="evidence" value="ECO:0007669"/>
    <property type="project" value="TreeGrafter"/>
</dbReference>
<dbReference type="SMART" id="SM00932">
    <property type="entry name" value="Nfu_N"/>
    <property type="match status" value="1"/>
</dbReference>
<dbReference type="InterPro" id="IPR014824">
    <property type="entry name" value="Nfu/NifU_N"/>
</dbReference>
<dbReference type="STRING" id="1408657.A0A0W4ZVQ8"/>
<dbReference type="RefSeq" id="XP_018231140.1">
    <property type="nucleotide sequence ID" value="XM_018372804.1"/>
</dbReference>
<dbReference type="VEuPathDB" id="FungiDB:T551_00538"/>
<dbReference type="Gene3D" id="3.30.300.130">
    <property type="entry name" value="Fe-S cluster assembly (FSCA)"/>
    <property type="match status" value="1"/>
</dbReference>
<gene>
    <name evidence="3" type="ORF">T551_00538</name>
</gene>
<proteinExistence type="inferred from homology"/>
<evidence type="ECO:0000259" key="2">
    <source>
        <dbReference type="SMART" id="SM00932"/>
    </source>
</evidence>
<dbReference type="SUPFAM" id="SSF117916">
    <property type="entry name" value="Fe-S cluster assembly (FSCA) domain-like"/>
    <property type="match status" value="1"/>
</dbReference>
<dbReference type="Pfam" id="PF08712">
    <property type="entry name" value="Nfu_N"/>
    <property type="match status" value="1"/>
</dbReference>
<feature type="domain" description="Scaffold protein Nfu/NifU N-terminal" evidence="2">
    <location>
        <begin position="36"/>
        <end position="124"/>
    </location>
</feature>
<dbReference type="Proteomes" id="UP000053447">
    <property type="component" value="Unassembled WGS sequence"/>
</dbReference>
<dbReference type="GO" id="GO:0005506">
    <property type="term" value="F:iron ion binding"/>
    <property type="evidence" value="ECO:0007669"/>
    <property type="project" value="InterPro"/>
</dbReference>
<evidence type="ECO:0000313" key="4">
    <source>
        <dbReference type="Proteomes" id="UP000053447"/>
    </source>
</evidence>
<dbReference type="FunFam" id="3.30.300.130:FF:000001">
    <property type="entry name" value="NFU1 iron-sulfur cluster scaffold"/>
    <property type="match status" value="1"/>
</dbReference>
<dbReference type="PANTHER" id="PTHR11178:SF1">
    <property type="entry name" value="NFU1 IRON-SULFUR CLUSTER SCAFFOLD HOMOLOG, MITOCHONDRIAL"/>
    <property type="match status" value="1"/>
</dbReference>
<accession>A0A0W4ZVQ8</accession>
<dbReference type="FunFam" id="3.30.1370.70:FF:000001">
    <property type="entry name" value="NifU-like protein 4, mitochondrial"/>
    <property type="match status" value="1"/>
</dbReference>
<dbReference type="Gene3D" id="3.30.1370.70">
    <property type="entry name" value="Scaffold protein Nfu/NifU, N-terminal domain"/>
    <property type="match status" value="1"/>
</dbReference>
<dbReference type="GO" id="GO:0016226">
    <property type="term" value="P:iron-sulfur cluster assembly"/>
    <property type="evidence" value="ECO:0007669"/>
    <property type="project" value="InterPro"/>
</dbReference>
<dbReference type="InterPro" id="IPR034904">
    <property type="entry name" value="FSCA_dom_sf"/>
</dbReference>
<dbReference type="SUPFAM" id="SSF110836">
    <property type="entry name" value="Hypothetical protein SAV1430"/>
    <property type="match status" value="1"/>
</dbReference>
<dbReference type="PIRSF" id="PIRSF036773">
    <property type="entry name" value="HIRIP5"/>
    <property type="match status" value="1"/>
</dbReference>
<dbReference type="AlphaFoldDB" id="A0A0W4ZVQ8"/>
<sequence length="231" mass="26196">MHKNTSLFIDFNRKYIFLYVCRRLSPLKLNKRSIWIQSEPTPNENAIKFIPGVNILPESSASIEYLNSRQAVSSPLARKLFSLDGVKYVFYGPDYITITKHSKNAWSPLKPEIFSVIMEHISSGQPIFLPEAEKSPDKNSEEDSEVVSMIKELIETRIRTAIQEDGGDVEYKGFHNGKVFLKLKGACKTCDSSVVTLKNGIESMLMHYIPDVKGVEHVLDEDEEVGIKVEK</sequence>
<comment type="similarity">
    <text evidence="1">Belongs to the NifU family.</text>
</comment>
<dbReference type="InterPro" id="IPR001075">
    <property type="entry name" value="NIF_FeS_clus_asmbl_NifU_C"/>
</dbReference>
<dbReference type="InterPro" id="IPR035433">
    <property type="entry name" value="NFU1-like"/>
</dbReference>